<sequence length="134" mass="14418">MFVFANFCNLLFKGPVGLQNKLILNDAGGQGTLIMGKEQLKIFRAAPSPSSCRIQVPASNMKLRYEPYLQFPGVVGIQGGKHLSQSGEPQVEAGMLETEIMKWEEGCLGFCLGSFEGACENGIVEAQDMSVGKG</sequence>
<gene>
    <name evidence="1" type="ORF">FCM35_KLT07163</name>
</gene>
<organism evidence="1 2">
    <name type="scientific">Carex littledalei</name>
    <dbReference type="NCBI Taxonomy" id="544730"/>
    <lineage>
        <taxon>Eukaryota</taxon>
        <taxon>Viridiplantae</taxon>
        <taxon>Streptophyta</taxon>
        <taxon>Embryophyta</taxon>
        <taxon>Tracheophyta</taxon>
        <taxon>Spermatophyta</taxon>
        <taxon>Magnoliopsida</taxon>
        <taxon>Liliopsida</taxon>
        <taxon>Poales</taxon>
        <taxon>Cyperaceae</taxon>
        <taxon>Cyperoideae</taxon>
        <taxon>Cariceae</taxon>
        <taxon>Carex</taxon>
        <taxon>Carex subgen. Euthyceras</taxon>
    </lineage>
</organism>
<name>A0A833VHW0_9POAL</name>
<protein>
    <submittedName>
        <fullName evidence="1">F-box protein</fullName>
    </submittedName>
</protein>
<dbReference type="PANTHER" id="PTHR31215">
    <property type="entry name" value="OS05G0510400 PROTEIN-RELATED"/>
    <property type="match status" value="1"/>
</dbReference>
<comment type="caution">
    <text evidence="1">The sequence shown here is derived from an EMBL/GenBank/DDBJ whole genome shotgun (WGS) entry which is preliminary data.</text>
</comment>
<keyword evidence="2" id="KW-1185">Reference proteome</keyword>
<evidence type="ECO:0000313" key="2">
    <source>
        <dbReference type="Proteomes" id="UP000623129"/>
    </source>
</evidence>
<dbReference type="EMBL" id="SWLB01000017">
    <property type="protein sequence ID" value="KAF3327045.1"/>
    <property type="molecule type" value="Genomic_DNA"/>
</dbReference>
<accession>A0A833VHW0</accession>
<reference evidence="1" key="1">
    <citation type="submission" date="2020-01" db="EMBL/GenBank/DDBJ databases">
        <title>Genome sequence of Kobresia littledalei, the first chromosome-level genome in the family Cyperaceae.</title>
        <authorList>
            <person name="Qu G."/>
        </authorList>
    </citation>
    <scope>NUCLEOTIDE SEQUENCE</scope>
    <source>
        <strain evidence="1">C.B.Clarke</strain>
        <tissue evidence="1">Leaf</tissue>
    </source>
</reference>
<dbReference type="Proteomes" id="UP000623129">
    <property type="component" value="Unassembled WGS sequence"/>
</dbReference>
<evidence type="ECO:0000313" key="1">
    <source>
        <dbReference type="EMBL" id="KAF3327045.1"/>
    </source>
</evidence>
<dbReference type="InterPro" id="IPR044809">
    <property type="entry name" value="AUF1-like"/>
</dbReference>
<dbReference type="AlphaFoldDB" id="A0A833VHW0"/>
<proteinExistence type="predicted"/>